<accession>A0ABP0QYM1</accession>
<dbReference type="Proteomes" id="UP001642484">
    <property type="component" value="Unassembled WGS sequence"/>
</dbReference>
<feature type="compositionally biased region" description="Basic residues" evidence="1">
    <location>
        <begin position="908"/>
        <end position="921"/>
    </location>
</feature>
<organism evidence="2 3">
    <name type="scientific">Durusdinium trenchii</name>
    <dbReference type="NCBI Taxonomy" id="1381693"/>
    <lineage>
        <taxon>Eukaryota</taxon>
        <taxon>Sar</taxon>
        <taxon>Alveolata</taxon>
        <taxon>Dinophyceae</taxon>
        <taxon>Suessiales</taxon>
        <taxon>Symbiodiniaceae</taxon>
        <taxon>Durusdinium</taxon>
    </lineage>
</organism>
<reference evidence="2 3" key="1">
    <citation type="submission" date="2024-02" db="EMBL/GenBank/DDBJ databases">
        <authorList>
            <person name="Chen Y."/>
            <person name="Shah S."/>
            <person name="Dougan E. K."/>
            <person name="Thang M."/>
            <person name="Chan C."/>
        </authorList>
    </citation>
    <scope>NUCLEOTIDE SEQUENCE [LARGE SCALE GENOMIC DNA]</scope>
</reference>
<keyword evidence="3" id="KW-1185">Reference proteome</keyword>
<feature type="region of interest" description="Disordered" evidence="1">
    <location>
        <begin position="863"/>
        <end position="921"/>
    </location>
</feature>
<evidence type="ECO:0000313" key="2">
    <source>
        <dbReference type="EMBL" id="CAK9093361.1"/>
    </source>
</evidence>
<dbReference type="EMBL" id="CAXAMN010025204">
    <property type="protein sequence ID" value="CAK9093361.1"/>
    <property type="molecule type" value="Genomic_DNA"/>
</dbReference>
<protein>
    <submittedName>
        <fullName evidence="2">Uncharacterized protein</fullName>
    </submittedName>
</protein>
<evidence type="ECO:0000256" key="1">
    <source>
        <dbReference type="SAM" id="MobiDB-lite"/>
    </source>
</evidence>
<name>A0ABP0QYM1_9DINO</name>
<sequence length="921" mass="102654">MGSVEGWASAPRFGEIHQRRQKTFCTRFGKKDQEVWAHVASEFDSLKTKTPPGQSDGAIGQAFSLEKVVNALQVGERELRNVACNICWTVPLFESIDGDTLSLQLIEKFAKARFYADGKPKAPRLWPSIVIPIALMQKDDLPPKTTWKRYGGDIAVAAFWYAFAMAKKDGLPGPDLEAFRSLARTSGALNVPFTFKYFATEGERFACATALCENVEELREYFGLDCARLVQVVLNAKKQVEEEKRNVTDKVTKERISAWLREKIRWADPKRCPKPDTCGQLLQIGEWLSRSHRARSAMQLARVVCGRTTCFDEYSKVLLMTQRSMNTEDFDFAVEFLTMKLFRSQAPENPSLSELHSKAGELSFGLFARKYATELWASCSGACSTNVPPQILKRAKGVLMSPLTFHDEFPLQAVKDLSWVAALPKPLSMAVNHMKQVLSGEYNSDIKGLLSSPPAGGATADHAKGLENVKKQFWVPFDLALKELEAERADTQATDHQVSEEAGGESVQADCKDTLAKFKADSDVRAKEFLSQHLVTVVQSAPAAAALTELLRNSLVDSTERRMGFFDPKNCSVPKIYATQSKWQRVPLIDEEEFQQFCKAIDGLLTPGRDVVCVMGGKVRSNEDTINKVTRALKWSKKESMLNYDAKMTQEMGYFTRMRGLGNAGAAEKLFLFFKGQAPRDFKKARLFVDAGSRTYIDSILKVPIATARELALVSRTCWEAFSKNEKSECVVEAFDVEAESGSDDEHGEPADTTVKKRKYPKRGTALTRQPSSDEVLLFAHDNSALLMKELAHECGARWCIHASPELGLPTIAIVKTELHKTELEKALRSRLAQDLPISGSALGNAELARRALALGLTKPAPLRKRKGQEADLADGASSEPEPPQYETPPKSKKTDKENKDKTEKKKDSKKHKKDKKEKDK</sequence>
<feature type="compositionally biased region" description="Basic and acidic residues" evidence="1">
    <location>
        <begin position="893"/>
        <end position="907"/>
    </location>
</feature>
<proteinExistence type="predicted"/>
<feature type="non-terminal residue" evidence="2">
    <location>
        <position position="921"/>
    </location>
</feature>
<comment type="caution">
    <text evidence="2">The sequence shown here is derived from an EMBL/GenBank/DDBJ whole genome shotgun (WGS) entry which is preliminary data.</text>
</comment>
<gene>
    <name evidence="2" type="ORF">CCMP2556_LOCUS44625</name>
</gene>
<evidence type="ECO:0000313" key="3">
    <source>
        <dbReference type="Proteomes" id="UP001642484"/>
    </source>
</evidence>